<dbReference type="EMBL" id="PYLZ01000002">
    <property type="protein sequence ID" value="PSW25808.1"/>
    <property type="molecule type" value="Genomic_DNA"/>
</dbReference>
<evidence type="ECO:0000313" key="17">
    <source>
        <dbReference type="Proteomes" id="UP000240481"/>
    </source>
</evidence>
<dbReference type="PROSITE" id="PS50109">
    <property type="entry name" value="HIS_KIN"/>
    <property type="match status" value="1"/>
</dbReference>
<name>A0A0J8VEA4_9GAMM</name>
<dbReference type="SUPFAM" id="SSF55874">
    <property type="entry name" value="ATPase domain of HSP90 chaperone/DNA topoisomerase II/histidine kinase"/>
    <property type="match status" value="1"/>
</dbReference>
<sequence>MNIKQFIIMWVRRFRTMVRYRLLVLTSIPIFITLLALIALTMYWTVTYTWQNALKNVRADLAVAHHSMELLQREQRMQLTSLASSYDFQHRLRTDEANLSDWVNEQSASYGLDFIVLHPASALGEFSKANRRLLLKGEEQTFFQVLDRSALERLNRDLPVYAHIPLLNENSIETRGLVSRSLLPIFNKQGDLQWIVDGGMLLNNSTLLVDRIRDLVYASNTLPDGSIGTVTLFMDDLRVSTNVPLDSESLNGRAIGTRVSDEVKQAVLEQGEHWVNRAYVYDDWYVSAYEPLHDHNNNVIGMLYTGYLEWPMIKVYLTNIVELGIGIVIVLFLSGLIVYRGSKDLFLPIEKIHQVAKAVQLGLERRIGDLGLSQDHELQILGEQFDSMLDQLKNRNEEIQQASIELEDKVAKRTQSLHEKTEELEQHIKLLNQARSRLVTSEKLAALGELTAGIAHEINNPTAVILGNVELLQFELEGDAERVKDELVAIHEQIDRIRNITRSLLQYSRQGGVQDEVTWHHLNPLVEESLTLVRTGTKKQDLFIEKDLNARCSVEVNRHQLLQVLVNLQMNGVHAMDDKGLLRVATEDWLDEDQQAIGAVVHITDHGCGIAEENLDRIFDPFYTTRRSGTGLGLSVSQGIVSQSGGEITVESKLGVGTTFSVYLPMKALNGPDAMDENLIESQA</sequence>
<dbReference type="InterPro" id="IPR003594">
    <property type="entry name" value="HATPase_dom"/>
</dbReference>
<dbReference type="PANTHER" id="PTHR43065">
    <property type="entry name" value="SENSOR HISTIDINE KINASE"/>
    <property type="match status" value="1"/>
</dbReference>
<evidence type="ECO:0000256" key="11">
    <source>
        <dbReference type="ARBA" id="ARBA00023136"/>
    </source>
</evidence>
<dbReference type="InterPro" id="IPR036890">
    <property type="entry name" value="HATPase_C_sf"/>
</dbReference>
<feature type="coiled-coil region" evidence="12">
    <location>
        <begin position="382"/>
        <end position="437"/>
    </location>
</feature>
<evidence type="ECO:0000259" key="15">
    <source>
        <dbReference type="PROSITE" id="PS50885"/>
    </source>
</evidence>
<dbReference type="SMART" id="SM00388">
    <property type="entry name" value="HisKA"/>
    <property type="match status" value="1"/>
</dbReference>
<feature type="transmembrane region" description="Helical" evidence="13">
    <location>
        <begin position="20"/>
        <end position="44"/>
    </location>
</feature>
<evidence type="ECO:0000256" key="5">
    <source>
        <dbReference type="ARBA" id="ARBA00022475"/>
    </source>
</evidence>
<feature type="domain" description="Histidine kinase" evidence="14">
    <location>
        <begin position="453"/>
        <end position="668"/>
    </location>
</feature>
<evidence type="ECO:0000256" key="13">
    <source>
        <dbReference type="SAM" id="Phobius"/>
    </source>
</evidence>
<comment type="caution">
    <text evidence="16">The sequence shown here is derived from an EMBL/GenBank/DDBJ whole genome shotgun (WGS) entry which is preliminary data.</text>
</comment>
<dbReference type="PANTHER" id="PTHR43065:SF22">
    <property type="entry name" value="HISTIDINE KINASE"/>
    <property type="match status" value="1"/>
</dbReference>
<dbReference type="GO" id="GO:0005886">
    <property type="term" value="C:plasma membrane"/>
    <property type="evidence" value="ECO:0007669"/>
    <property type="project" value="UniProtKB-SubCell"/>
</dbReference>
<keyword evidence="17" id="KW-1185">Reference proteome</keyword>
<keyword evidence="12" id="KW-0175">Coiled coil</keyword>
<evidence type="ECO:0000256" key="12">
    <source>
        <dbReference type="SAM" id="Coils"/>
    </source>
</evidence>
<comment type="catalytic activity">
    <reaction evidence="1">
        <text>ATP + protein L-histidine = ADP + protein N-phospho-L-histidine.</text>
        <dbReference type="EC" id="2.7.13.3"/>
    </reaction>
</comment>
<dbReference type="InterPro" id="IPR036097">
    <property type="entry name" value="HisK_dim/P_sf"/>
</dbReference>
<dbReference type="SUPFAM" id="SSF103190">
    <property type="entry name" value="Sensory domain-like"/>
    <property type="match status" value="1"/>
</dbReference>
<evidence type="ECO:0000313" key="16">
    <source>
        <dbReference type="EMBL" id="PSW25808.1"/>
    </source>
</evidence>
<evidence type="ECO:0000256" key="3">
    <source>
        <dbReference type="ARBA" id="ARBA00004651"/>
    </source>
</evidence>
<dbReference type="InterPro" id="IPR004358">
    <property type="entry name" value="Sig_transdc_His_kin-like_C"/>
</dbReference>
<dbReference type="CDD" id="cd00082">
    <property type="entry name" value="HisKA"/>
    <property type="match status" value="1"/>
</dbReference>
<accession>A0A0J8VEA4</accession>
<dbReference type="InterPro" id="IPR029151">
    <property type="entry name" value="Sensor-like_sf"/>
</dbReference>
<dbReference type="PRINTS" id="PR00344">
    <property type="entry name" value="BCTRLSENSOR"/>
</dbReference>
<evidence type="ECO:0000256" key="6">
    <source>
        <dbReference type="ARBA" id="ARBA00022553"/>
    </source>
</evidence>
<dbReference type="OrthoDB" id="9772100at2"/>
<dbReference type="STRING" id="680026.AB733_09725"/>
<dbReference type="Gene3D" id="1.10.287.130">
    <property type="match status" value="1"/>
</dbReference>
<feature type="domain" description="HAMP" evidence="15">
    <location>
        <begin position="343"/>
        <end position="397"/>
    </location>
</feature>
<proteinExistence type="predicted"/>
<keyword evidence="8 13" id="KW-0812">Transmembrane</keyword>
<reference evidence="16 17" key="1">
    <citation type="submission" date="2018-01" db="EMBL/GenBank/DDBJ databases">
        <title>Whole genome sequencing of Histamine producing bacteria.</title>
        <authorList>
            <person name="Butler K."/>
        </authorList>
    </citation>
    <scope>NUCLEOTIDE SEQUENCE [LARGE SCALE GENOMIC DNA]</scope>
    <source>
        <strain evidence="16 17">DSM 24669</strain>
    </source>
</reference>
<keyword evidence="9" id="KW-0418">Kinase</keyword>
<dbReference type="Pfam" id="PF00512">
    <property type="entry name" value="HisKA"/>
    <property type="match status" value="1"/>
</dbReference>
<protein>
    <recommendedName>
        <fullName evidence="4">histidine kinase</fullName>
        <ecNumber evidence="4">2.7.13.3</ecNumber>
    </recommendedName>
</protein>
<evidence type="ECO:0000256" key="2">
    <source>
        <dbReference type="ARBA" id="ARBA00004533"/>
    </source>
</evidence>
<keyword evidence="11 13" id="KW-0472">Membrane</keyword>
<dbReference type="Pfam" id="PF17202">
    <property type="entry name" value="sCache_3_3"/>
    <property type="match status" value="1"/>
</dbReference>
<comment type="subcellular location">
    <subcellularLocation>
        <location evidence="2">Cell inner membrane</location>
    </subcellularLocation>
    <subcellularLocation>
        <location evidence="3">Cell membrane</location>
        <topology evidence="3">Multi-pass membrane protein</topology>
    </subcellularLocation>
</comment>
<dbReference type="InterPro" id="IPR005467">
    <property type="entry name" value="His_kinase_dom"/>
</dbReference>
<dbReference type="InterPro" id="IPR003660">
    <property type="entry name" value="HAMP_dom"/>
</dbReference>
<dbReference type="InterPro" id="IPR033463">
    <property type="entry name" value="sCache_3"/>
</dbReference>
<dbReference type="PROSITE" id="PS50885">
    <property type="entry name" value="HAMP"/>
    <property type="match status" value="1"/>
</dbReference>
<dbReference type="EC" id="2.7.13.3" evidence="4"/>
<dbReference type="Gene3D" id="6.10.340.10">
    <property type="match status" value="1"/>
</dbReference>
<evidence type="ECO:0000256" key="1">
    <source>
        <dbReference type="ARBA" id="ARBA00000085"/>
    </source>
</evidence>
<dbReference type="RefSeq" id="WP_048898584.1">
    <property type="nucleotide sequence ID" value="NZ_AP024852.1"/>
</dbReference>
<evidence type="ECO:0000259" key="14">
    <source>
        <dbReference type="PROSITE" id="PS50109"/>
    </source>
</evidence>
<dbReference type="GO" id="GO:0000155">
    <property type="term" value="F:phosphorelay sensor kinase activity"/>
    <property type="evidence" value="ECO:0007669"/>
    <property type="project" value="InterPro"/>
</dbReference>
<dbReference type="SMART" id="SM00387">
    <property type="entry name" value="HATPase_c"/>
    <property type="match status" value="1"/>
</dbReference>
<keyword evidence="5" id="KW-1003">Cell membrane</keyword>
<evidence type="ECO:0000256" key="4">
    <source>
        <dbReference type="ARBA" id="ARBA00012438"/>
    </source>
</evidence>
<dbReference type="SUPFAM" id="SSF47384">
    <property type="entry name" value="Homodimeric domain of signal transducing histidine kinase"/>
    <property type="match status" value="1"/>
</dbReference>
<keyword evidence="7" id="KW-0808">Transferase</keyword>
<organism evidence="16 17">
    <name type="scientific">Photobacterium swingsii</name>
    <dbReference type="NCBI Taxonomy" id="680026"/>
    <lineage>
        <taxon>Bacteria</taxon>
        <taxon>Pseudomonadati</taxon>
        <taxon>Pseudomonadota</taxon>
        <taxon>Gammaproteobacteria</taxon>
        <taxon>Vibrionales</taxon>
        <taxon>Vibrionaceae</taxon>
        <taxon>Photobacterium</taxon>
    </lineage>
</organism>
<dbReference type="Proteomes" id="UP000240481">
    <property type="component" value="Unassembled WGS sequence"/>
</dbReference>
<evidence type="ECO:0000256" key="7">
    <source>
        <dbReference type="ARBA" id="ARBA00022679"/>
    </source>
</evidence>
<evidence type="ECO:0000256" key="10">
    <source>
        <dbReference type="ARBA" id="ARBA00022989"/>
    </source>
</evidence>
<evidence type="ECO:0000256" key="9">
    <source>
        <dbReference type="ARBA" id="ARBA00022777"/>
    </source>
</evidence>
<dbReference type="Gene3D" id="3.30.565.10">
    <property type="entry name" value="Histidine kinase-like ATPase, C-terminal domain"/>
    <property type="match status" value="1"/>
</dbReference>
<dbReference type="AlphaFoldDB" id="A0A0J8VEA4"/>
<dbReference type="Pfam" id="PF02518">
    <property type="entry name" value="HATPase_c"/>
    <property type="match status" value="1"/>
</dbReference>
<gene>
    <name evidence="16" type="ORF">C9I94_04340</name>
</gene>
<keyword evidence="6" id="KW-0597">Phosphoprotein</keyword>
<evidence type="ECO:0000256" key="8">
    <source>
        <dbReference type="ARBA" id="ARBA00022692"/>
    </source>
</evidence>
<keyword evidence="10 13" id="KW-1133">Transmembrane helix</keyword>
<dbReference type="InterPro" id="IPR003661">
    <property type="entry name" value="HisK_dim/P_dom"/>
</dbReference>